<accession>A0A9N9I001</accession>
<evidence type="ECO:0000313" key="2">
    <source>
        <dbReference type="Proteomes" id="UP000789342"/>
    </source>
</evidence>
<proteinExistence type="predicted"/>
<comment type="caution">
    <text evidence="1">The sequence shown here is derived from an EMBL/GenBank/DDBJ whole genome shotgun (WGS) entry which is preliminary data.</text>
</comment>
<protein>
    <submittedName>
        <fullName evidence="1">11051_t:CDS:1</fullName>
    </submittedName>
</protein>
<dbReference type="OrthoDB" id="2325354at2759"/>
<dbReference type="Proteomes" id="UP000789342">
    <property type="component" value="Unassembled WGS sequence"/>
</dbReference>
<name>A0A9N9I001_9GLOM</name>
<organism evidence="1 2">
    <name type="scientific">Acaulospora morrowiae</name>
    <dbReference type="NCBI Taxonomy" id="94023"/>
    <lineage>
        <taxon>Eukaryota</taxon>
        <taxon>Fungi</taxon>
        <taxon>Fungi incertae sedis</taxon>
        <taxon>Mucoromycota</taxon>
        <taxon>Glomeromycotina</taxon>
        <taxon>Glomeromycetes</taxon>
        <taxon>Diversisporales</taxon>
        <taxon>Acaulosporaceae</taxon>
        <taxon>Acaulospora</taxon>
    </lineage>
</organism>
<evidence type="ECO:0000313" key="1">
    <source>
        <dbReference type="EMBL" id="CAG8713599.1"/>
    </source>
</evidence>
<gene>
    <name evidence="1" type="ORF">AMORRO_LOCUS12853</name>
</gene>
<reference evidence="1" key="1">
    <citation type="submission" date="2021-06" db="EMBL/GenBank/DDBJ databases">
        <authorList>
            <person name="Kallberg Y."/>
            <person name="Tangrot J."/>
            <person name="Rosling A."/>
        </authorList>
    </citation>
    <scope>NUCLEOTIDE SEQUENCE</scope>
    <source>
        <strain evidence="1">CL551</strain>
    </source>
</reference>
<keyword evidence="2" id="KW-1185">Reference proteome</keyword>
<dbReference type="AlphaFoldDB" id="A0A9N9I001"/>
<sequence>MTFVLIVDSTGIIGLNVGVFHVKSTDSKKISTSGHPNVDALIQETQLNATGFHDYLEWIPYEILQDVEPLAEGGFAKVYSAIWIDCKRRWNHLVRQSKEIKVALKCPHNQEDLGQFLGEISAFISCTKYSAANNYALGSNVMQCYDSL</sequence>
<dbReference type="EMBL" id="CAJVPV010020106">
    <property type="protein sequence ID" value="CAG8713599.1"/>
    <property type="molecule type" value="Genomic_DNA"/>
</dbReference>